<evidence type="ECO:0000313" key="2">
    <source>
        <dbReference type="Proteomes" id="UP000299102"/>
    </source>
</evidence>
<dbReference type="AlphaFoldDB" id="A0A4C1WWG9"/>
<protein>
    <submittedName>
        <fullName evidence="1">Uncharacterized protein</fullName>
    </submittedName>
</protein>
<gene>
    <name evidence="1" type="ORF">EVAR_18984_1</name>
</gene>
<evidence type="ECO:0000313" key="1">
    <source>
        <dbReference type="EMBL" id="GBP55691.1"/>
    </source>
</evidence>
<name>A0A4C1WWG9_EUMVA</name>
<sequence>MGARRARLASAIETDLLRAHLRFDALLGYYYNNTTYVIPMDIPSSWSEKMGGKLPYTLICLRSLETSRMSLPTGKEQGFTNESGSGSVIKCVTFEPGCTGFHTDRERIDKWLFN</sequence>
<dbReference type="Proteomes" id="UP000299102">
    <property type="component" value="Unassembled WGS sequence"/>
</dbReference>
<reference evidence="1 2" key="1">
    <citation type="journal article" date="2019" name="Commun. Biol.">
        <title>The bagworm genome reveals a unique fibroin gene that provides high tensile strength.</title>
        <authorList>
            <person name="Kono N."/>
            <person name="Nakamura H."/>
            <person name="Ohtoshi R."/>
            <person name="Tomita M."/>
            <person name="Numata K."/>
            <person name="Arakawa K."/>
        </authorList>
    </citation>
    <scope>NUCLEOTIDE SEQUENCE [LARGE SCALE GENOMIC DNA]</scope>
</reference>
<keyword evidence="2" id="KW-1185">Reference proteome</keyword>
<organism evidence="1 2">
    <name type="scientific">Eumeta variegata</name>
    <name type="common">Bagworm moth</name>
    <name type="synonym">Eumeta japonica</name>
    <dbReference type="NCBI Taxonomy" id="151549"/>
    <lineage>
        <taxon>Eukaryota</taxon>
        <taxon>Metazoa</taxon>
        <taxon>Ecdysozoa</taxon>
        <taxon>Arthropoda</taxon>
        <taxon>Hexapoda</taxon>
        <taxon>Insecta</taxon>
        <taxon>Pterygota</taxon>
        <taxon>Neoptera</taxon>
        <taxon>Endopterygota</taxon>
        <taxon>Lepidoptera</taxon>
        <taxon>Glossata</taxon>
        <taxon>Ditrysia</taxon>
        <taxon>Tineoidea</taxon>
        <taxon>Psychidae</taxon>
        <taxon>Oiketicinae</taxon>
        <taxon>Eumeta</taxon>
    </lineage>
</organism>
<comment type="caution">
    <text evidence="1">The sequence shown here is derived from an EMBL/GenBank/DDBJ whole genome shotgun (WGS) entry which is preliminary data.</text>
</comment>
<dbReference type="EMBL" id="BGZK01000675">
    <property type="protein sequence ID" value="GBP55691.1"/>
    <property type="molecule type" value="Genomic_DNA"/>
</dbReference>
<accession>A0A4C1WWG9</accession>
<proteinExistence type="predicted"/>